<sequence>MPYHHSTVIFNLHFFWHAQPGTKIAKAHYHYLKVELKNANKLNYTRWGNGFQFLRTVRYTTTKGVT</sequence>
<accession>A0A5B7J6G6</accession>
<comment type="caution">
    <text evidence="1">The sequence shown here is derived from an EMBL/GenBank/DDBJ whole genome shotgun (WGS) entry which is preliminary data.</text>
</comment>
<protein>
    <submittedName>
        <fullName evidence="1">Uncharacterized protein</fullName>
    </submittedName>
</protein>
<proteinExistence type="predicted"/>
<dbReference type="AlphaFoldDB" id="A0A5B7J6G6"/>
<dbReference type="Proteomes" id="UP000324222">
    <property type="component" value="Unassembled WGS sequence"/>
</dbReference>
<name>A0A5B7J6G6_PORTR</name>
<evidence type="ECO:0000313" key="2">
    <source>
        <dbReference type="Proteomes" id="UP000324222"/>
    </source>
</evidence>
<dbReference type="EMBL" id="VSRR010088969">
    <property type="protein sequence ID" value="MPC91792.1"/>
    <property type="molecule type" value="Genomic_DNA"/>
</dbReference>
<gene>
    <name evidence="1" type="ORF">E2C01_086851</name>
</gene>
<evidence type="ECO:0000313" key="1">
    <source>
        <dbReference type="EMBL" id="MPC91792.1"/>
    </source>
</evidence>
<reference evidence="1 2" key="1">
    <citation type="submission" date="2019-05" db="EMBL/GenBank/DDBJ databases">
        <title>Another draft genome of Portunus trituberculatus and its Hox gene families provides insights of decapod evolution.</title>
        <authorList>
            <person name="Jeong J.-H."/>
            <person name="Song I."/>
            <person name="Kim S."/>
            <person name="Choi T."/>
            <person name="Kim D."/>
            <person name="Ryu S."/>
            <person name="Kim W."/>
        </authorList>
    </citation>
    <scope>NUCLEOTIDE SEQUENCE [LARGE SCALE GENOMIC DNA]</scope>
    <source>
        <tissue evidence="1">Muscle</tissue>
    </source>
</reference>
<keyword evidence="2" id="KW-1185">Reference proteome</keyword>
<organism evidence="1 2">
    <name type="scientific">Portunus trituberculatus</name>
    <name type="common">Swimming crab</name>
    <name type="synonym">Neptunus trituberculatus</name>
    <dbReference type="NCBI Taxonomy" id="210409"/>
    <lineage>
        <taxon>Eukaryota</taxon>
        <taxon>Metazoa</taxon>
        <taxon>Ecdysozoa</taxon>
        <taxon>Arthropoda</taxon>
        <taxon>Crustacea</taxon>
        <taxon>Multicrustacea</taxon>
        <taxon>Malacostraca</taxon>
        <taxon>Eumalacostraca</taxon>
        <taxon>Eucarida</taxon>
        <taxon>Decapoda</taxon>
        <taxon>Pleocyemata</taxon>
        <taxon>Brachyura</taxon>
        <taxon>Eubrachyura</taxon>
        <taxon>Portunoidea</taxon>
        <taxon>Portunidae</taxon>
        <taxon>Portuninae</taxon>
        <taxon>Portunus</taxon>
    </lineage>
</organism>